<keyword evidence="2" id="KW-0238">DNA-binding</keyword>
<evidence type="ECO:0000256" key="1">
    <source>
        <dbReference type="ARBA" id="ARBA00023015"/>
    </source>
</evidence>
<dbReference type="Gene3D" id="1.10.10.10">
    <property type="entry name" value="Winged helix-like DNA-binding domain superfamily/Winged helix DNA-binding domain"/>
    <property type="match status" value="1"/>
</dbReference>
<organism evidence="5 6">
    <name type="scientific">Novosphingobium jiangmenense</name>
    <dbReference type="NCBI Taxonomy" id="2791981"/>
    <lineage>
        <taxon>Bacteria</taxon>
        <taxon>Pseudomonadati</taxon>
        <taxon>Pseudomonadota</taxon>
        <taxon>Alphaproteobacteria</taxon>
        <taxon>Sphingomonadales</taxon>
        <taxon>Sphingomonadaceae</taxon>
        <taxon>Novosphingobium</taxon>
    </lineage>
</organism>
<proteinExistence type="predicted"/>
<dbReference type="Gene3D" id="3.30.70.920">
    <property type="match status" value="1"/>
</dbReference>
<evidence type="ECO:0000256" key="3">
    <source>
        <dbReference type="ARBA" id="ARBA00023163"/>
    </source>
</evidence>
<dbReference type="SUPFAM" id="SSF46785">
    <property type="entry name" value="Winged helix' DNA-binding domain"/>
    <property type="match status" value="1"/>
</dbReference>
<keyword evidence="3" id="KW-0804">Transcription</keyword>
<dbReference type="InterPro" id="IPR019887">
    <property type="entry name" value="Tscrpt_reg_AsnC/Lrp_C"/>
</dbReference>
<dbReference type="Proteomes" id="UP000600799">
    <property type="component" value="Unassembled WGS sequence"/>
</dbReference>
<dbReference type="InterPro" id="IPR036390">
    <property type="entry name" value="WH_DNA-bd_sf"/>
</dbReference>
<keyword evidence="6" id="KW-1185">Reference proteome</keyword>
<dbReference type="Pfam" id="PF13404">
    <property type="entry name" value="HTH_AsnC-type"/>
    <property type="match status" value="1"/>
</dbReference>
<dbReference type="Pfam" id="PF01037">
    <property type="entry name" value="AsnC_trans_reg"/>
    <property type="match status" value="1"/>
</dbReference>
<feature type="domain" description="HTH asnC-type" evidence="4">
    <location>
        <begin position="9"/>
        <end position="67"/>
    </location>
</feature>
<evidence type="ECO:0000313" key="6">
    <source>
        <dbReference type="Proteomes" id="UP000600799"/>
    </source>
</evidence>
<dbReference type="PANTHER" id="PTHR30154">
    <property type="entry name" value="LEUCINE-RESPONSIVE REGULATORY PROTEIN"/>
    <property type="match status" value="1"/>
</dbReference>
<dbReference type="InterPro" id="IPR011008">
    <property type="entry name" value="Dimeric_a/b-barrel"/>
</dbReference>
<dbReference type="InterPro" id="IPR019888">
    <property type="entry name" value="Tscrpt_reg_AsnC-like"/>
</dbReference>
<name>A0ABS0HCC6_9SPHN</name>
<gene>
    <name evidence="5" type="ORF">I2488_02550</name>
</gene>
<dbReference type="PROSITE" id="PS50956">
    <property type="entry name" value="HTH_ASNC_2"/>
    <property type="match status" value="1"/>
</dbReference>
<sequence length="173" mass="18479">MIDQFPQTDDLDRQIAEALADDARLSFRKIAADLGVTEGTVRGRVKRLQNAGLLKLVPIVDIARGMDATNAGQHMMFVTVKCASGKLDAVREGLLALPQVRALYDANAALRLIAVCVLPSLDEAAAVTNQVLALDGIREAETELVLQTVKYNAAIGPIATVEDLRGLDSVDEG</sequence>
<dbReference type="InterPro" id="IPR000485">
    <property type="entry name" value="AsnC-type_HTH_dom"/>
</dbReference>
<dbReference type="EMBL" id="JADQDC010000001">
    <property type="protein sequence ID" value="MBF9149877.1"/>
    <property type="molecule type" value="Genomic_DNA"/>
</dbReference>
<keyword evidence="1" id="KW-0805">Transcription regulation</keyword>
<dbReference type="PANTHER" id="PTHR30154:SF34">
    <property type="entry name" value="TRANSCRIPTIONAL REGULATOR AZLB"/>
    <property type="match status" value="1"/>
</dbReference>
<dbReference type="SMART" id="SM00344">
    <property type="entry name" value="HTH_ASNC"/>
    <property type="match status" value="1"/>
</dbReference>
<evidence type="ECO:0000259" key="4">
    <source>
        <dbReference type="PROSITE" id="PS50956"/>
    </source>
</evidence>
<evidence type="ECO:0000313" key="5">
    <source>
        <dbReference type="EMBL" id="MBF9149877.1"/>
    </source>
</evidence>
<evidence type="ECO:0000256" key="2">
    <source>
        <dbReference type="ARBA" id="ARBA00023125"/>
    </source>
</evidence>
<reference evidence="5 6" key="1">
    <citation type="submission" date="2020-11" db="EMBL/GenBank/DDBJ databases">
        <title>The genome sequence of Novosphingobium sp. 1Y9A.</title>
        <authorList>
            <person name="Liu Y."/>
        </authorList>
    </citation>
    <scope>NUCLEOTIDE SEQUENCE [LARGE SCALE GENOMIC DNA]</scope>
    <source>
        <strain evidence="5 6">1Y9A</strain>
    </source>
</reference>
<dbReference type="SUPFAM" id="SSF54909">
    <property type="entry name" value="Dimeric alpha+beta barrel"/>
    <property type="match status" value="1"/>
</dbReference>
<protein>
    <submittedName>
        <fullName evidence="5">Lrp/AsnC family transcriptional regulator</fullName>
    </submittedName>
</protein>
<comment type="caution">
    <text evidence="5">The sequence shown here is derived from an EMBL/GenBank/DDBJ whole genome shotgun (WGS) entry which is preliminary data.</text>
</comment>
<accession>A0ABS0HCC6</accession>
<dbReference type="RefSeq" id="WP_196274224.1">
    <property type="nucleotide sequence ID" value="NZ_JADQDC010000001.1"/>
</dbReference>
<dbReference type="PRINTS" id="PR00033">
    <property type="entry name" value="HTHASNC"/>
</dbReference>
<dbReference type="InterPro" id="IPR036388">
    <property type="entry name" value="WH-like_DNA-bd_sf"/>
</dbReference>